<dbReference type="Proteomes" id="UP000245934">
    <property type="component" value="Unassembled WGS sequence"/>
</dbReference>
<gene>
    <name evidence="3" type="ORF">DLD82_02360</name>
</gene>
<evidence type="ECO:0000259" key="2">
    <source>
        <dbReference type="Pfam" id="PF05228"/>
    </source>
</evidence>
<reference evidence="3 4" key="1">
    <citation type="submission" date="2018-05" db="EMBL/GenBank/DDBJ databases">
        <title>Draft genome of Methanospirillum stamsii Pt1.</title>
        <authorList>
            <person name="Dueholm M.S."/>
            <person name="Nielsen P.H."/>
            <person name="Bakmann L.F."/>
            <person name="Otzen D.E."/>
        </authorList>
    </citation>
    <scope>NUCLEOTIDE SEQUENCE [LARGE SCALE GENOMIC DNA]</scope>
    <source>
        <strain evidence="3 4">Pt1</strain>
    </source>
</reference>
<feature type="transmembrane region" description="Helical" evidence="1">
    <location>
        <begin position="31"/>
        <end position="58"/>
    </location>
</feature>
<comment type="caution">
    <text evidence="3">The sequence shown here is derived from an EMBL/GenBank/DDBJ whole genome shotgun (WGS) entry which is preliminary data.</text>
</comment>
<proteinExistence type="predicted"/>
<keyword evidence="4" id="KW-1185">Reference proteome</keyword>
<dbReference type="RefSeq" id="WP_109939500.1">
    <property type="nucleotide sequence ID" value="NZ_CP176366.1"/>
</dbReference>
<feature type="domain" description="CHASE4" evidence="2">
    <location>
        <begin position="80"/>
        <end position="225"/>
    </location>
</feature>
<dbReference type="InterPro" id="IPR007892">
    <property type="entry name" value="CHASE4"/>
</dbReference>
<sequence>MSPLKSQKTASVNAQSPSRVTTSREPYLKKFYYTLLVLILLCIIFFSLISVIVSVFILDTFQSIEEKDMESRMNRFSENLNNSIAYVGKTVADYAVWDDMARFTEGSYPAFSNEGMSQDSFKAIGIDIVAILNDSGDIIYEDDYTNPVGDKFPLQPVLSGYIQSQSPLVQNDENITGLTSLVFHTKNTSGILVSHPVQYHTTGTDGEGYVIMGRYFHPAYLQELSIILDEPAFLADKCKVEQLFPIQDEHPGQRSISTQVINESAIASYLKIPDPLSKETTYFGVIYPRKLYQEGLSTLTSYLLVILAV</sequence>
<dbReference type="EMBL" id="QGMZ01000006">
    <property type="protein sequence ID" value="PWR75923.1"/>
    <property type="molecule type" value="Genomic_DNA"/>
</dbReference>
<evidence type="ECO:0000313" key="3">
    <source>
        <dbReference type="EMBL" id="PWR75923.1"/>
    </source>
</evidence>
<dbReference type="Pfam" id="PF05228">
    <property type="entry name" value="CHASE4"/>
    <property type="match status" value="1"/>
</dbReference>
<keyword evidence="1" id="KW-0812">Transmembrane</keyword>
<accession>A0A2V2NKQ5</accession>
<evidence type="ECO:0000313" key="4">
    <source>
        <dbReference type="Proteomes" id="UP000245934"/>
    </source>
</evidence>
<evidence type="ECO:0000256" key="1">
    <source>
        <dbReference type="SAM" id="Phobius"/>
    </source>
</evidence>
<name>A0A2V2NKQ5_9EURY</name>
<keyword evidence="1" id="KW-1133">Transmembrane helix</keyword>
<organism evidence="3 4">
    <name type="scientific">Methanospirillum stamsii</name>
    <dbReference type="NCBI Taxonomy" id="1277351"/>
    <lineage>
        <taxon>Archaea</taxon>
        <taxon>Methanobacteriati</taxon>
        <taxon>Methanobacteriota</taxon>
        <taxon>Stenosarchaea group</taxon>
        <taxon>Methanomicrobia</taxon>
        <taxon>Methanomicrobiales</taxon>
        <taxon>Methanospirillaceae</taxon>
        <taxon>Methanospirillum</taxon>
    </lineage>
</organism>
<keyword evidence="1" id="KW-0472">Membrane</keyword>
<protein>
    <recommendedName>
        <fullName evidence="2">CHASE4 domain-containing protein</fullName>
    </recommendedName>
</protein>
<dbReference type="GeneID" id="97607821"/>
<dbReference type="AlphaFoldDB" id="A0A2V2NKQ5"/>